<organism evidence="3 4">
    <name type="scientific">Dyella agri</name>
    <dbReference type="NCBI Taxonomy" id="1926869"/>
    <lineage>
        <taxon>Bacteria</taxon>
        <taxon>Pseudomonadati</taxon>
        <taxon>Pseudomonadota</taxon>
        <taxon>Gammaproteobacteria</taxon>
        <taxon>Lysobacterales</taxon>
        <taxon>Rhodanobacteraceae</taxon>
        <taxon>Dyella</taxon>
    </lineage>
</organism>
<reference evidence="3 4" key="1">
    <citation type="submission" date="2020-10" db="EMBL/GenBank/DDBJ databases">
        <title>Phylogeny of dyella-like bacteria.</title>
        <authorList>
            <person name="Fu J."/>
        </authorList>
    </citation>
    <scope>NUCLEOTIDE SEQUENCE [LARGE SCALE GENOMIC DNA]</scope>
    <source>
        <strain evidence="3 4">DKC-1</strain>
    </source>
</reference>
<keyword evidence="2" id="KW-0472">Membrane</keyword>
<feature type="compositionally biased region" description="Pro residues" evidence="1">
    <location>
        <begin position="91"/>
        <end position="100"/>
    </location>
</feature>
<sequence>MSGRRARAQQETSGRRRHLRWARIATLVAVLLIHLGFLAFLLAPPPGWRWFAAERPPAASDALLVHLLPLQARTIEPPPVAPRVPHQARSAPPPHRPPPVALSSRPTAQPAPPMPQAVPRSIDSLIVTAPPDYVAGGGRLSGPDYGQQNVRVPGGSEPVRGMPVFRMADPRMQGVAGVVRFIGHLTGAVDPHCLKLDAAGGMTTQERIANHVDDAQMEAIAAHYGCPDPLKPGAAMYYRSH</sequence>
<evidence type="ECO:0000313" key="4">
    <source>
        <dbReference type="Proteomes" id="UP001620397"/>
    </source>
</evidence>
<proteinExistence type="predicted"/>
<dbReference type="RefSeq" id="WP_404539929.1">
    <property type="nucleotide sequence ID" value="NZ_JADIKL010000006.1"/>
</dbReference>
<feature type="region of interest" description="Disordered" evidence="1">
    <location>
        <begin position="76"/>
        <end position="118"/>
    </location>
</feature>
<name>A0ABW8KKP5_9GAMM</name>
<protein>
    <submittedName>
        <fullName evidence="3">Uncharacterized protein</fullName>
    </submittedName>
</protein>
<feature type="region of interest" description="Disordered" evidence="1">
    <location>
        <begin position="137"/>
        <end position="157"/>
    </location>
</feature>
<accession>A0ABW8KKP5</accession>
<comment type="caution">
    <text evidence="3">The sequence shown here is derived from an EMBL/GenBank/DDBJ whole genome shotgun (WGS) entry which is preliminary data.</text>
</comment>
<evidence type="ECO:0000313" key="3">
    <source>
        <dbReference type="EMBL" id="MFK2931468.1"/>
    </source>
</evidence>
<gene>
    <name evidence="3" type="ORF">ISP14_11785</name>
</gene>
<keyword evidence="2" id="KW-0812">Transmembrane</keyword>
<dbReference type="Proteomes" id="UP001620397">
    <property type="component" value="Unassembled WGS sequence"/>
</dbReference>
<evidence type="ECO:0000256" key="1">
    <source>
        <dbReference type="SAM" id="MobiDB-lite"/>
    </source>
</evidence>
<dbReference type="EMBL" id="JADIKL010000006">
    <property type="protein sequence ID" value="MFK2931468.1"/>
    <property type="molecule type" value="Genomic_DNA"/>
</dbReference>
<keyword evidence="4" id="KW-1185">Reference proteome</keyword>
<evidence type="ECO:0000256" key="2">
    <source>
        <dbReference type="SAM" id="Phobius"/>
    </source>
</evidence>
<feature type="transmembrane region" description="Helical" evidence="2">
    <location>
        <begin position="21"/>
        <end position="43"/>
    </location>
</feature>
<keyword evidence="2" id="KW-1133">Transmembrane helix</keyword>